<keyword evidence="6 8" id="KW-1133">Transmembrane helix</keyword>
<comment type="subcellular location">
    <subcellularLocation>
        <location evidence="1">Membrane</location>
        <topology evidence="1">Single-pass membrane protein</topology>
    </subcellularLocation>
</comment>
<dbReference type="EMBL" id="OV725077">
    <property type="protein sequence ID" value="CAH1389118.1"/>
    <property type="molecule type" value="Genomic_DNA"/>
</dbReference>
<evidence type="ECO:0000313" key="9">
    <source>
        <dbReference type="EMBL" id="CAH1389118.1"/>
    </source>
</evidence>
<keyword evidence="3 8" id="KW-0328">Glycosyltransferase</keyword>
<name>A0A9P0E2W3_NEZVI</name>
<dbReference type="Proteomes" id="UP001152798">
    <property type="component" value="Chromosome 1"/>
</dbReference>
<dbReference type="EC" id="2.4.1.-" evidence="8"/>
<sequence length="519" mass="60131">MSADEMGRVSGRVLRERANMSFCIVVIFFAVFFVIVLTEIFLIDQSSRSRNRRGHSRLRSNYDEAVIIAQHGEDYLVYQNLAEDSKNYKSSYMAQNPLLPYRTSTANLTIPAKDGVWQSVAGTRYKFFVFSAYYDWRGTRMVRIMAATKTRGPDRVWCLFWYSKANSTHGITVPGKIKAIRENWNLKYSACFILCPLQPDLSPPKSVSIVTRLSPTPANRLVVNHYYPSLKPTPTSPPGKIEVCVKPIHFYYNQSLRMLEFIELNSLLGMDHITFYNDTMSPQIDCILQHYIAEGKVTVLPWRLDMASQREIRTEGLFAALNDCLYRSMYKFSHVALLDLDEIVMPRHNDTIQQFMEWMGTRLNTKSTGSYSFQNAFFYLQWPDDESLSEDPFENSLISMTKTRRRAKLHPHKQRSKYICRPEYVIEAGNHFVWEFVPGHGTVNVPSDAAILNHYRVCEFGGDDCIKSASVLDRTAFRYRERLLHRVKERWTQLSQKCSLQQPIPKKKIPKKVKPKTPS</sequence>
<gene>
    <name evidence="9" type="ORF">NEZAVI_LOCUS577</name>
</gene>
<keyword evidence="5 8" id="KW-0812">Transmembrane</keyword>
<keyword evidence="4 8" id="KW-0808">Transferase</keyword>
<dbReference type="PANTHER" id="PTHR21461:SF40">
    <property type="entry name" value="GLYCOSYLTRANSFERASE FAMILY 92 PROTEIN"/>
    <property type="match status" value="1"/>
</dbReference>
<keyword evidence="10" id="KW-1185">Reference proteome</keyword>
<proteinExistence type="inferred from homology"/>
<evidence type="ECO:0000256" key="2">
    <source>
        <dbReference type="ARBA" id="ARBA00007647"/>
    </source>
</evidence>
<evidence type="ECO:0000256" key="5">
    <source>
        <dbReference type="ARBA" id="ARBA00022692"/>
    </source>
</evidence>
<reference evidence="9" key="1">
    <citation type="submission" date="2022-01" db="EMBL/GenBank/DDBJ databases">
        <authorList>
            <person name="King R."/>
        </authorList>
    </citation>
    <scope>NUCLEOTIDE SEQUENCE</scope>
</reference>
<evidence type="ECO:0000256" key="1">
    <source>
        <dbReference type="ARBA" id="ARBA00004167"/>
    </source>
</evidence>
<organism evidence="9 10">
    <name type="scientific">Nezara viridula</name>
    <name type="common">Southern green stink bug</name>
    <name type="synonym">Cimex viridulus</name>
    <dbReference type="NCBI Taxonomy" id="85310"/>
    <lineage>
        <taxon>Eukaryota</taxon>
        <taxon>Metazoa</taxon>
        <taxon>Ecdysozoa</taxon>
        <taxon>Arthropoda</taxon>
        <taxon>Hexapoda</taxon>
        <taxon>Insecta</taxon>
        <taxon>Pterygota</taxon>
        <taxon>Neoptera</taxon>
        <taxon>Paraneoptera</taxon>
        <taxon>Hemiptera</taxon>
        <taxon>Heteroptera</taxon>
        <taxon>Panheteroptera</taxon>
        <taxon>Pentatomomorpha</taxon>
        <taxon>Pentatomoidea</taxon>
        <taxon>Pentatomidae</taxon>
        <taxon>Pentatominae</taxon>
        <taxon>Nezara</taxon>
    </lineage>
</organism>
<evidence type="ECO:0000256" key="6">
    <source>
        <dbReference type="ARBA" id="ARBA00022989"/>
    </source>
</evidence>
<evidence type="ECO:0000256" key="3">
    <source>
        <dbReference type="ARBA" id="ARBA00022676"/>
    </source>
</evidence>
<keyword evidence="7 8" id="KW-0472">Membrane</keyword>
<evidence type="ECO:0000256" key="4">
    <source>
        <dbReference type="ARBA" id="ARBA00022679"/>
    </source>
</evidence>
<dbReference type="PANTHER" id="PTHR21461">
    <property type="entry name" value="GLYCOSYLTRANSFERASE FAMILY 92 PROTEIN"/>
    <property type="match status" value="1"/>
</dbReference>
<evidence type="ECO:0000256" key="8">
    <source>
        <dbReference type="RuleBase" id="RU366017"/>
    </source>
</evidence>
<protein>
    <recommendedName>
        <fullName evidence="8">Glycosyltransferase family 92 protein</fullName>
        <ecNumber evidence="8">2.4.1.-</ecNumber>
    </recommendedName>
</protein>
<dbReference type="InterPro" id="IPR008166">
    <property type="entry name" value="Glyco_transf_92"/>
</dbReference>
<evidence type="ECO:0000313" key="10">
    <source>
        <dbReference type="Proteomes" id="UP001152798"/>
    </source>
</evidence>
<feature type="transmembrane region" description="Helical" evidence="8">
    <location>
        <begin position="21"/>
        <end position="43"/>
    </location>
</feature>
<evidence type="ECO:0000256" key="7">
    <source>
        <dbReference type="ARBA" id="ARBA00023136"/>
    </source>
</evidence>
<comment type="similarity">
    <text evidence="2 8">Belongs to the glycosyltransferase 92 family.</text>
</comment>
<dbReference type="OrthoDB" id="2526284at2759"/>
<dbReference type="GO" id="GO:0005737">
    <property type="term" value="C:cytoplasm"/>
    <property type="evidence" value="ECO:0007669"/>
    <property type="project" value="TreeGrafter"/>
</dbReference>
<dbReference type="AlphaFoldDB" id="A0A9P0E2W3"/>
<dbReference type="Pfam" id="PF01697">
    <property type="entry name" value="Glyco_transf_92"/>
    <property type="match status" value="1"/>
</dbReference>
<dbReference type="GO" id="GO:0016020">
    <property type="term" value="C:membrane"/>
    <property type="evidence" value="ECO:0007669"/>
    <property type="project" value="UniProtKB-SubCell"/>
</dbReference>
<accession>A0A9P0E2W3</accession>
<dbReference type="GO" id="GO:0016757">
    <property type="term" value="F:glycosyltransferase activity"/>
    <property type="evidence" value="ECO:0007669"/>
    <property type="project" value="UniProtKB-UniRule"/>
</dbReference>